<dbReference type="PANTHER" id="PTHR43080">
    <property type="entry name" value="CBS DOMAIN-CONTAINING PROTEIN CBSX3, MITOCHONDRIAL"/>
    <property type="match status" value="1"/>
</dbReference>
<sequence>MAEYTANVKTRQLSNNALGQEAQMFVGEIMKNKGVGVVAVNRDQTMVEVLRLFRENNIGFVVVSQSDGEYLGTVSERDCCNAVAEYGAAAAMMRAADIMNRNVATCSTRDLLPVAMGIMTRRRTRHVLVMDGDDVVGVVSIGDVVKHRLDEAQRTEQDLQDYICGNRYH</sequence>
<feature type="domain" description="CBS" evidence="3">
    <location>
        <begin position="99"/>
        <end position="156"/>
    </location>
</feature>
<dbReference type="SMART" id="SM00116">
    <property type="entry name" value="CBS"/>
    <property type="match status" value="2"/>
</dbReference>
<dbReference type="Gene3D" id="3.10.580.10">
    <property type="entry name" value="CBS-domain"/>
    <property type="match status" value="1"/>
</dbReference>
<feature type="domain" description="CBS" evidence="3">
    <location>
        <begin position="30"/>
        <end position="90"/>
    </location>
</feature>
<dbReference type="SUPFAM" id="SSF54631">
    <property type="entry name" value="CBS-domain pair"/>
    <property type="match status" value="1"/>
</dbReference>
<evidence type="ECO:0000256" key="2">
    <source>
        <dbReference type="PROSITE-ProRule" id="PRU00703"/>
    </source>
</evidence>
<reference evidence="4 5" key="1">
    <citation type="submission" date="2016-10" db="EMBL/GenBank/DDBJ databases">
        <authorList>
            <person name="de Groot N.N."/>
        </authorList>
    </citation>
    <scope>NUCLEOTIDE SEQUENCE [LARGE SCALE GENOMIC DNA]</scope>
    <source>
        <strain evidence="4 5">CGMCC 1.3401</strain>
    </source>
</reference>
<keyword evidence="1 2" id="KW-0129">CBS domain</keyword>
<evidence type="ECO:0000256" key="1">
    <source>
        <dbReference type="ARBA" id="ARBA00023122"/>
    </source>
</evidence>
<protein>
    <submittedName>
        <fullName evidence="4">CBS domain-containing protein</fullName>
    </submittedName>
</protein>
<evidence type="ECO:0000313" key="4">
    <source>
        <dbReference type="EMBL" id="SCW46136.1"/>
    </source>
</evidence>
<dbReference type="InterPro" id="IPR046342">
    <property type="entry name" value="CBS_dom_sf"/>
</dbReference>
<dbReference type="InterPro" id="IPR000644">
    <property type="entry name" value="CBS_dom"/>
</dbReference>
<dbReference type="InterPro" id="IPR051257">
    <property type="entry name" value="Diverse_CBS-Domain"/>
</dbReference>
<dbReference type="Pfam" id="PF00571">
    <property type="entry name" value="CBS"/>
    <property type="match status" value="2"/>
</dbReference>
<name>A0A1G4QNE1_9HYPH</name>
<dbReference type="PANTHER" id="PTHR43080:SF2">
    <property type="entry name" value="CBS DOMAIN-CONTAINING PROTEIN"/>
    <property type="match status" value="1"/>
</dbReference>
<organism evidence="4 5">
    <name type="scientific">Rhizobium mongolense subsp. loessense</name>
    <dbReference type="NCBI Taxonomy" id="158890"/>
    <lineage>
        <taxon>Bacteria</taxon>
        <taxon>Pseudomonadati</taxon>
        <taxon>Pseudomonadota</taxon>
        <taxon>Alphaproteobacteria</taxon>
        <taxon>Hyphomicrobiales</taxon>
        <taxon>Rhizobiaceae</taxon>
        <taxon>Rhizobium/Agrobacterium group</taxon>
        <taxon>Rhizobium</taxon>
    </lineage>
</organism>
<accession>A0A1G4QNE1</accession>
<dbReference type="PROSITE" id="PS51371">
    <property type="entry name" value="CBS"/>
    <property type="match status" value="2"/>
</dbReference>
<dbReference type="AlphaFoldDB" id="A0A1G4QNE1"/>
<proteinExistence type="predicted"/>
<gene>
    <name evidence="4" type="ORF">SAMN02927900_01658</name>
</gene>
<dbReference type="EMBL" id="FMTM01000002">
    <property type="protein sequence ID" value="SCW46136.1"/>
    <property type="molecule type" value="Genomic_DNA"/>
</dbReference>
<evidence type="ECO:0000313" key="5">
    <source>
        <dbReference type="Proteomes" id="UP000199542"/>
    </source>
</evidence>
<evidence type="ECO:0000259" key="3">
    <source>
        <dbReference type="PROSITE" id="PS51371"/>
    </source>
</evidence>
<dbReference type="Proteomes" id="UP000199542">
    <property type="component" value="Unassembled WGS sequence"/>
</dbReference>